<dbReference type="GeneID" id="65125564"/>
<proteinExistence type="predicted"/>
<dbReference type="CDD" id="cd00063">
    <property type="entry name" value="FN3"/>
    <property type="match status" value="1"/>
</dbReference>
<dbReference type="EMBL" id="MT310865">
    <property type="protein sequence ID" value="QJD50811.1"/>
    <property type="molecule type" value="Genomic_DNA"/>
</dbReference>
<sequence length="2010" mass="214186">MRILLRDLTPGTDYNIQLRANDGTNVSDWSRIFPLTTIQDTLAPAAPTGLTWVVNRTAFSAKWNAVTQNEDASPLEDFSHYLVKIQIPGGSYVTVKTTNTFYDLSFETNKALFGTPQPSLECTVYAVDLTGNVSVPSSTITATNPPPPDPTGVVAAGIVGGVSMRWDVQTIDDLAAYDVYMSTSGSGFTPTTANRIYSGTGNTVVYDSSSLGVTHYFKIRSRDVFDSISNYVTVSATPISPTDVDTTPPGVPTGLAATMAVDTNDSAFATAAVSWTAPSDTDLAGYVVRYKQNASSTYDYVNVPVGTTSITIGGLVVGVQYNFSVQAFDRSTNRSAFSSAVNATAANTAPSTPAAPTASVNTLQIQVNHAMQKATSGRLEADVSYLEVHVGTTSTFTASDSTMIGQLQVEPGSTFVSEVFPMAVTDTTQARWVRVIAVDRGGLKSSQSAAAAVTVGLISDTNIANATITSAKIASLEANKITAGTGIINALLIKNSLTVDTGGTIKSTNYAAGSTGYQLSNNTLEINQGTIRAAALLLQDAPNIVLPQYADFEFQSTWYTGKTVTFNDGGTTTWAIATAPEVTPKFGTQCLKHTWTGGGTFSRVYQGSSYTDYNVIVEPNTDYIASVWVFNPTGSGDKMVGFGVKMGDGTTYPQPGGTPIVVANGTWTRISGTFNTGANSTLMTYMSLYNAGSVYFDGIQIERKLTSATTASPWRAPSTTSIDGGIIRTGEIRSTALANGLSGQPAWSINMTGGAQFGDATVRGRIVVGDPTNPTADGVNSRIHSANYVAGTSGWIIRNDGYAEFRNLAVNSIKVTALDAPMQNNTYAKLFDYMQDGNLWLSHGAVIQKTDPGAYSAESLFEFTGSGLVLRNAVGVTKVAYDPTILYRISARIRAFSVGTLNSNSTFEAGNTTGWTTDASGVTLAASTDYASSGTYSMKMTSNATGTPYRAWTLVNVKEGYSYAINARIKAMIQAAYYNASNAGNIELRVTWLSGGSYMSEEVQLLSPPTDSNGTMLTAPTDWFSVGGTFVAPAGATQANFFIRLARYDSVAAGTVIGYIDDVTVTTPPRIKVGLFGFDNSNNIIDWDYVDDATTPTKKHPMPTDYSLLSGYAANQYMMVQNNSEVQIATGSSGTTADWITVTGYVRGRGGAGATGVLGTQGERQDPYNPASLNQSVRYLVPYVEWDVATGSKAQLDQFSIEAYENGAPAKVATTDINGQKAVSVENIQGSIFDHAIRFYTGEPDEQYPGMIGHVMDGDWNDASHIRISPPLINKDSDYGGVYIGVYDRNPNYIYDATFEDGITGWTGMANTTLSHETTVGREDTNSLKILATGTISNPATTELLGKYSVSTLTNQELVGQKVSVSGYAMMGTATGRNVRLVVKFMDEAGAMITGYFVEKAVTNTAWTSYSFVSPIVIPDTCYSVEFSFSWFNGATGDIVYVDDVQLEMGTKSEFRTASASKIMLQSDYVKSNGGIIISSSELDLPDNVWGATVGGRRDMPFYPGVILQSEGGTSAFRYVNYTDSSGNRASTQVTNFSPSGTEEHGIRFYGMNDSTYPGRWVLTNTTGQFVMSSYADTGEDMTTARNVRVYGHLDVEGAPPWSALTLASGTQAGSTYDVSWYLNNETVYLRGVIQSYAARTTLFTLPSGGRPVTPVWLSTNTWDTAASTSVSPAVLRVNTDGTVQVYQVSTVRPYITLDGLSFSVAPEATAPPSSGDTTAPGTPTGFKITPLSSSTTTGTYRLNWTNPSASDTAGVKIIWRSDRYPTVTIAASGTKTLTTDGKIITVTGAASAAKQYDHSGLPVNKTIYYRVVSYDTSGNHSTYVSASRYLLASPITVTANSSDSYRLGYGGMWRNDGDEVYQGDWSGNDNHRGIYLYGTKIYDALSAGGVVRTPTKATIYLKRLSTAHGNNTGVGINLRGHVYQTKPSGDPVGGMTNEGSDGDDIVFLSRGEAATVTIPSSWYNNIVDSTAVNRIEGFGVYGSATGDYAVMYGVSSGSSYGKLTLYHKG</sequence>
<dbReference type="Pfam" id="PF00041">
    <property type="entry name" value="fn3"/>
    <property type="match status" value="1"/>
</dbReference>
<evidence type="ECO:0000259" key="2">
    <source>
        <dbReference type="PROSITE" id="PS50853"/>
    </source>
</evidence>
<name>A0A6M3T9H6_9CAUD</name>
<dbReference type="InterPro" id="IPR013783">
    <property type="entry name" value="Ig-like_fold"/>
</dbReference>
<feature type="domain" description="Fibronectin type-III" evidence="2">
    <location>
        <begin position="1"/>
        <end position="40"/>
    </location>
</feature>
<protein>
    <submittedName>
        <fullName evidence="3">Minor tail protein</fullName>
    </submittedName>
</protein>
<dbReference type="Gene3D" id="2.60.120.260">
    <property type="entry name" value="Galactose-binding domain-like"/>
    <property type="match status" value="3"/>
</dbReference>
<accession>A0A6M3T9H6</accession>
<dbReference type="PANTHER" id="PTHR46708:SF2">
    <property type="entry name" value="FIBRONECTIN TYPE-III DOMAIN-CONTAINING PROTEIN"/>
    <property type="match status" value="1"/>
</dbReference>
<dbReference type="SMART" id="SM00060">
    <property type="entry name" value="FN3"/>
    <property type="match status" value="2"/>
</dbReference>
<dbReference type="Gene3D" id="2.60.40.10">
    <property type="entry name" value="Immunoglobulins"/>
    <property type="match status" value="4"/>
</dbReference>
<dbReference type="SUPFAM" id="SSF49265">
    <property type="entry name" value="Fibronectin type III"/>
    <property type="match status" value="2"/>
</dbReference>
<gene>
    <name evidence="3" type="primary">62</name>
    <name evidence="3" type="ORF">SEA_BMOC_62</name>
</gene>
<reference evidence="3 4" key="1">
    <citation type="submission" date="2020-04" db="EMBL/GenBank/DDBJ databases">
        <authorList>
            <person name="Angtuaco S.E."/>
            <person name="Chung R.C."/>
            <person name="Hung A.H."/>
            <person name="Eghdamian A."/>
            <person name="Zhu L."/>
            <person name="Shaffer C.D."/>
            <person name="Weston-Hafer K.A."/>
            <person name="Garlena R.A."/>
            <person name="Russell D.A."/>
            <person name="Pope W.H."/>
            <person name="Jacobs-Sera D."/>
            <person name="Hatfull G.F."/>
        </authorList>
    </citation>
    <scope>NUCLEOTIDE SEQUENCE [LARGE SCALE GENOMIC DNA]</scope>
</reference>
<evidence type="ECO:0000313" key="4">
    <source>
        <dbReference type="Proteomes" id="UP000502409"/>
    </source>
</evidence>
<dbReference type="InterPro" id="IPR008979">
    <property type="entry name" value="Galactose-bd-like_sf"/>
</dbReference>
<dbReference type="InterPro" id="IPR003961">
    <property type="entry name" value="FN3_dom"/>
</dbReference>
<evidence type="ECO:0000313" key="3">
    <source>
        <dbReference type="EMBL" id="QJD50811.1"/>
    </source>
</evidence>
<dbReference type="InterPro" id="IPR050991">
    <property type="entry name" value="ECM_Regulatory_Proteins"/>
</dbReference>
<dbReference type="PROSITE" id="PS50853">
    <property type="entry name" value="FN3"/>
    <property type="match status" value="2"/>
</dbReference>
<dbReference type="KEGG" id="vg:65125564"/>
<dbReference type="RefSeq" id="YP_010107462.1">
    <property type="nucleotide sequence ID" value="NC_055842.1"/>
</dbReference>
<evidence type="ECO:0000256" key="1">
    <source>
        <dbReference type="ARBA" id="ARBA00022737"/>
    </source>
</evidence>
<dbReference type="InterPro" id="IPR036116">
    <property type="entry name" value="FN3_sf"/>
</dbReference>
<feature type="domain" description="Fibronectin type-III" evidence="2">
    <location>
        <begin position="251"/>
        <end position="351"/>
    </location>
</feature>
<keyword evidence="4" id="KW-1185">Reference proteome</keyword>
<dbReference type="PANTHER" id="PTHR46708">
    <property type="entry name" value="TENASCIN"/>
    <property type="match status" value="1"/>
</dbReference>
<keyword evidence="1" id="KW-0677">Repeat</keyword>
<dbReference type="Proteomes" id="UP000502409">
    <property type="component" value="Genome"/>
</dbReference>
<dbReference type="SUPFAM" id="SSF49785">
    <property type="entry name" value="Galactose-binding domain-like"/>
    <property type="match status" value="2"/>
</dbReference>
<organism evidence="3 4">
    <name type="scientific">Streptomyces phage Bmoc</name>
    <dbReference type="NCBI Taxonomy" id="2725629"/>
    <lineage>
        <taxon>Viruses</taxon>
        <taxon>Duplodnaviria</taxon>
        <taxon>Heunggongvirae</taxon>
        <taxon>Uroviricota</taxon>
        <taxon>Caudoviricetes</taxon>
        <taxon>Stanwilliamsviridae</taxon>
        <taxon>Boydwoodruffvirinae</taxon>
        <taxon>Samistivirus</taxon>
        <taxon>Samistivirus bmoc</taxon>
    </lineage>
</organism>